<dbReference type="Proteomes" id="UP000005870">
    <property type="component" value="Chromosome"/>
</dbReference>
<dbReference type="STRING" id="1045855.DSC_00550"/>
<sequence length="37" mass="4024">MSRLLPAATALVLIALPHGPAALPLHRRRCDLRLPGR</sequence>
<proteinExistence type="predicted"/>
<accession>G7US94</accession>
<dbReference type="AlphaFoldDB" id="G7US94"/>
<evidence type="ECO:0000313" key="2">
    <source>
        <dbReference type="Proteomes" id="UP000005870"/>
    </source>
</evidence>
<reference evidence="1 2" key="1">
    <citation type="journal article" date="2012" name="J. Bacteriol.">
        <title>Complete Genome Sequence of the BTEX-Degrading Bacterium Pseudoxanthomonas spadix BD-a59.</title>
        <authorList>
            <person name="Lee S.H."/>
            <person name="Jin H.M."/>
            <person name="Lee H.J."/>
            <person name="Kim J.M."/>
            <person name="Jeon C.O."/>
        </authorList>
    </citation>
    <scope>NUCLEOTIDE SEQUENCE [LARGE SCALE GENOMIC DNA]</scope>
    <source>
        <strain evidence="1 2">BD-a59</strain>
    </source>
</reference>
<name>G7US94_PSEUP</name>
<gene>
    <name evidence="1" type="ordered locus">DSC_00550</name>
</gene>
<keyword evidence="2" id="KW-1185">Reference proteome</keyword>
<dbReference type="HOGENOM" id="CLU_3347623_0_0_6"/>
<dbReference type="EMBL" id="CP003093">
    <property type="protein sequence ID" value="AER54763.1"/>
    <property type="molecule type" value="Genomic_DNA"/>
</dbReference>
<organism evidence="1 2">
    <name type="scientific">Pseudoxanthomonas spadix (strain BD-a59)</name>
    <dbReference type="NCBI Taxonomy" id="1045855"/>
    <lineage>
        <taxon>Bacteria</taxon>
        <taxon>Pseudomonadati</taxon>
        <taxon>Pseudomonadota</taxon>
        <taxon>Gammaproteobacteria</taxon>
        <taxon>Lysobacterales</taxon>
        <taxon>Lysobacteraceae</taxon>
        <taxon>Pseudoxanthomonas</taxon>
    </lineage>
</organism>
<evidence type="ECO:0000313" key="1">
    <source>
        <dbReference type="EMBL" id="AER54763.1"/>
    </source>
</evidence>
<dbReference type="KEGG" id="psd:DSC_00550"/>
<protein>
    <submittedName>
        <fullName evidence="1">Uncharacterized protein</fullName>
    </submittedName>
</protein>